<dbReference type="EMBL" id="FNWL01000002">
    <property type="protein sequence ID" value="SEH15255.1"/>
    <property type="molecule type" value="Genomic_DNA"/>
</dbReference>
<dbReference type="AlphaFoldDB" id="A0A1H6G018"/>
<feature type="compositionally biased region" description="Low complexity" evidence="1">
    <location>
        <begin position="22"/>
        <end position="31"/>
    </location>
</feature>
<evidence type="ECO:0000256" key="1">
    <source>
        <dbReference type="SAM" id="MobiDB-lite"/>
    </source>
</evidence>
<feature type="region of interest" description="Disordered" evidence="1">
    <location>
        <begin position="22"/>
        <end position="60"/>
    </location>
</feature>
<evidence type="ECO:0000313" key="3">
    <source>
        <dbReference type="Proteomes" id="UP000199112"/>
    </source>
</evidence>
<sequence>MSMGNFIPAATETRLVMAATNSSARSSAPADDAAKSGVGMAHLTVVPTNFEPPESDDREE</sequence>
<dbReference type="Proteomes" id="UP000199112">
    <property type="component" value="Unassembled WGS sequence"/>
</dbReference>
<keyword evidence="3" id="KW-1185">Reference proteome</keyword>
<accession>A0A1H6G018</accession>
<gene>
    <name evidence="2" type="ORF">SAMN04487967_1993</name>
</gene>
<reference evidence="3" key="1">
    <citation type="submission" date="2016-10" db="EMBL/GenBank/DDBJ databases">
        <authorList>
            <person name="Varghese N."/>
            <person name="Submissions S."/>
        </authorList>
    </citation>
    <scope>NUCLEOTIDE SEQUENCE [LARGE SCALE GENOMIC DNA]</scope>
    <source>
        <strain evidence="3">CGMCC 1.8981</strain>
    </source>
</reference>
<protein>
    <submittedName>
        <fullName evidence="2">Uncharacterized protein</fullName>
    </submittedName>
</protein>
<evidence type="ECO:0000313" key="2">
    <source>
        <dbReference type="EMBL" id="SEH15255.1"/>
    </source>
</evidence>
<name>A0A1H6G018_9EURY</name>
<proteinExistence type="predicted"/>
<organism evidence="2 3">
    <name type="scientific">Natronorubrum sediminis</name>
    <dbReference type="NCBI Taxonomy" id="640943"/>
    <lineage>
        <taxon>Archaea</taxon>
        <taxon>Methanobacteriati</taxon>
        <taxon>Methanobacteriota</taxon>
        <taxon>Stenosarchaea group</taxon>
        <taxon>Halobacteria</taxon>
        <taxon>Halobacteriales</taxon>
        <taxon>Natrialbaceae</taxon>
        <taxon>Natronorubrum</taxon>
    </lineage>
</organism>